<dbReference type="EMBL" id="VLYX01000002">
    <property type="protein sequence ID" value="MDR4324972.1"/>
    <property type="molecule type" value="Genomic_DNA"/>
</dbReference>
<proteinExistence type="predicted"/>
<accession>A0AAJ2DLI2</accession>
<gene>
    <name evidence="1" type="ORF">FOS08_03120</name>
</gene>
<evidence type="ECO:0000313" key="2">
    <source>
        <dbReference type="Proteomes" id="UP001248134"/>
    </source>
</evidence>
<comment type="caution">
    <text evidence="1">The sequence shown here is derived from an EMBL/GenBank/DDBJ whole genome shotgun (WGS) entry which is preliminary data.</text>
</comment>
<name>A0AAJ2DLI2_9BACI</name>
<sequence>MFQEIGTSVTILLVKTEEYGVKVERSYYSVLQHLCLKLNGFAPMRKWEEALREYVIETS</sequence>
<protein>
    <submittedName>
        <fullName evidence="1">Uncharacterized protein</fullName>
    </submittedName>
</protein>
<reference evidence="1" key="1">
    <citation type="submission" date="2019-07" db="EMBL/GenBank/DDBJ databases">
        <title>Phylogenomic Reclassification of ATCC Bacillus Strains and Various Taxa within the Genus Bacillus.</title>
        <authorList>
            <person name="Riojas M.A."/>
            <person name="Frank A.M."/>
            <person name="Fenn S.L."/>
            <person name="King S.P."/>
            <person name="Brower S.M."/>
            <person name="Hazbon M.H."/>
        </authorList>
    </citation>
    <scope>NUCLEOTIDE SEQUENCE</scope>
    <source>
        <strain evidence="1">NR-12239</strain>
    </source>
</reference>
<organism evidence="1 2">
    <name type="scientific">Bacillus pseudomycoides</name>
    <dbReference type="NCBI Taxonomy" id="64104"/>
    <lineage>
        <taxon>Bacteria</taxon>
        <taxon>Bacillati</taxon>
        <taxon>Bacillota</taxon>
        <taxon>Bacilli</taxon>
        <taxon>Bacillales</taxon>
        <taxon>Bacillaceae</taxon>
        <taxon>Bacillus</taxon>
        <taxon>Bacillus cereus group</taxon>
    </lineage>
</organism>
<dbReference type="Proteomes" id="UP001248134">
    <property type="component" value="Unassembled WGS sequence"/>
</dbReference>
<evidence type="ECO:0000313" key="1">
    <source>
        <dbReference type="EMBL" id="MDR4324972.1"/>
    </source>
</evidence>
<dbReference type="AlphaFoldDB" id="A0AAJ2DLI2"/>